<organism evidence="1">
    <name type="scientific">Candidatus Kentrum sp. TC</name>
    <dbReference type="NCBI Taxonomy" id="2126339"/>
    <lineage>
        <taxon>Bacteria</taxon>
        <taxon>Pseudomonadati</taxon>
        <taxon>Pseudomonadota</taxon>
        <taxon>Gammaproteobacteria</taxon>
        <taxon>Candidatus Kentrum</taxon>
    </lineage>
</organism>
<sequence length="119" mass="12383">MRIDLGSCNRLVTEKLLRIAHIEASVEEVGGAGVAEHMGREAAGKFGVFSGLGDEALDELGSGAAAVGVDEESRVIGGEGYPVAEIIAQQVGEQSVEEEYDALAVALAMDMDGAFFQPE</sequence>
<reference evidence="1" key="1">
    <citation type="submission" date="2019-02" db="EMBL/GenBank/DDBJ databases">
        <authorList>
            <person name="Gruber-Vodicka R. H."/>
            <person name="Seah K. B. B."/>
        </authorList>
    </citation>
    <scope>NUCLEOTIDE SEQUENCE</scope>
    <source>
        <strain evidence="1">BECK_BZ123</strain>
    </source>
</reference>
<dbReference type="EMBL" id="CAADFS010000005">
    <property type="protein sequence ID" value="VFK38625.1"/>
    <property type="molecule type" value="Genomic_DNA"/>
</dbReference>
<accession>A0A450YAU5</accession>
<gene>
    <name evidence="1" type="ORF">BECKTC1821D_GA0114238_100512</name>
</gene>
<dbReference type="AlphaFoldDB" id="A0A450YAU5"/>
<proteinExistence type="predicted"/>
<protein>
    <submittedName>
        <fullName evidence="1">Uncharacterized protein</fullName>
    </submittedName>
</protein>
<name>A0A450YAU5_9GAMM</name>
<evidence type="ECO:0000313" key="1">
    <source>
        <dbReference type="EMBL" id="VFK38625.1"/>
    </source>
</evidence>